<evidence type="ECO:0000313" key="3">
    <source>
        <dbReference type="Proteomes" id="UP000663419"/>
    </source>
</evidence>
<gene>
    <name evidence="2" type="ORF">I7I53_07666</name>
</gene>
<protein>
    <submittedName>
        <fullName evidence="2">Uncharacterized protein</fullName>
    </submittedName>
</protein>
<keyword evidence="1" id="KW-0732">Signal</keyword>
<accession>A0A8A1LE84</accession>
<dbReference type="EMBL" id="CP069103">
    <property type="protein sequence ID" value="QSS52141.1"/>
    <property type="molecule type" value="Genomic_DNA"/>
</dbReference>
<dbReference type="Proteomes" id="UP000663419">
    <property type="component" value="Chromosome 2"/>
</dbReference>
<evidence type="ECO:0000256" key="1">
    <source>
        <dbReference type="SAM" id="SignalP"/>
    </source>
</evidence>
<reference evidence="2" key="1">
    <citation type="submission" date="2021-01" db="EMBL/GenBank/DDBJ databases">
        <title>Chromosome-level genome assembly of a human fungal pathogen reveals clustering of transcriptionally co-regulated genes.</title>
        <authorList>
            <person name="Voorhies M."/>
            <person name="Cohen S."/>
            <person name="Shea T.P."/>
            <person name="Petrus S."/>
            <person name="Munoz J.F."/>
            <person name="Poplawski S."/>
            <person name="Goldman W.E."/>
            <person name="Michael T."/>
            <person name="Cuomo C.A."/>
            <person name="Sil A."/>
            <person name="Beyhan S."/>
        </authorList>
    </citation>
    <scope>NUCLEOTIDE SEQUENCE</scope>
    <source>
        <strain evidence="2">H88</strain>
    </source>
</reference>
<feature type="chain" id="PRO_5034916700" evidence="1">
    <location>
        <begin position="18"/>
        <end position="77"/>
    </location>
</feature>
<name>A0A8A1LE84_AJEC8</name>
<evidence type="ECO:0000313" key="2">
    <source>
        <dbReference type="EMBL" id="QSS52141.1"/>
    </source>
</evidence>
<feature type="signal peptide" evidence="1">
    <location>
        <begin position="1"/>
        <end position="17"/>
    </location>
</feature>
<organism evidence="2 3">
    <name type="scientific">Ajellomyces capsulatus (strain H88)</name>
    <name type="common">Darling's disease fungus</name>
    <name type="synonym">Histoplasma capsulatum</name>
    <dbReference type="NCBI Taxonomy" id="544711"/>
    <lineage>
        <taxon>Eukaryota</taxon>
        <taxon>Fungi</taxon>
        <taxon>Dikarya</taxon>
        <taxon>Ascomycota</taxon>
        <taxon>Pezizomycotina</taxon>
        <taxon>Eurotiomycetes</taxon>
        <taxon>Eurotiomycetidae</taxon>
        <taxon>Onygenales</taxon>
        <taxon>Ajellomycetaceae</taxon>
        <taxon>Histoplasma</taxon>
    </lineage>
</organism>
<proteinExistence type="predicted"/>
<dbReference type="AlphaFoldDB" id="A0A8A1LE84"/>
<dbReference type="VEuPathDB" id="FungiDB:I7I53_07666"/>
<sequence>MWLSILYWIIDHAIVNAYILYQLATAGTTDTAGTAGTTGTTGTTISHVEFCQQLYLQLLEFSNPLPTTQSNPDLNHH</sequence>